<feature type="binding site" evidence="9">
    <location>
        <begin position="210"/>
        <end position="211"/>
    </location>
    <ligand>
        <name>substrate</name>
    </ligand>
</feature>
<dbReference type="GO" id="GO:0005829">
    <property type="term" value="C:cytosol"/>
    <property type="evidence" value="ECO:0007669"/>
    <property type="project" value="TreeGrafter"/>
</dbReference>
<evidence type="ECO:0000256" key="10">
    <source>
        <dbReference type="PROSITE-ProRule" id="PRU10125"/>
    </source>
</evidence>
<sequence length="275" mass="30012">MNFVKMQGTGNDFVVLEDGDNKFLNRESDIAKIICDRHFGIGADGILLIRNSDVADVEMVIINSDGSYAAMCGNGIRCFAKYVYDEGVMKKQKISIKTGDGIKIAEIIDENGKAKGIKINMGSPSFISKDIPANVDKEIINYDVNINNKTYKLNSMLMGVPHTVILGKLNDFDVKEGSFIEKYKELFPEGTNVNFCEVEDRENIKVKTWERGAGATLACGTGCCASAVACNKLGFTDKKVKVSVPGGNLEVEICDEAVYMIGGAEITFRGETDLI</sequence>
<dbReference type="SUPFAM" id="SSF54506">
    <property type="entry name" value="Diaminopimelate epimerase-like"/>
    <property type="match status" value="2"/>
</dbReference>
<evidence type="ECO:0000313" key="13">
    <source>
        <dbReference type="Proteomes" id="UP000028042"/>
    </source>
</evidence>
<dbReference type="EMBL" id="CP009268">
    <property type="protein sequence ID" value="AJA51931.1"/>
    <property type="molecule type" value="Genomic_DNA"/>
</dbReference>
<evidence type="ECO:0000313" key="11">
    <source>
        <dbReference type="EMBL" id="AJA51931.1"/>
    </source>
</evidence>
<comment type="subcellular location">
    <subcellularLocation>
        <location evidence="9">Cytoplasm</location>
    </subcellularLocation>
</comment>
<evidence type="ECO:0000256" key="5">
    <source>
        <dbReference type="ARBA" id="ARBA00022605"/>
    </source>
</evidence>
<feature type="active site" description="Proton donor" evidence="9">
    <location>
        <position position="72"/>
    </location>
</feature>
<evidence type="ECO:0000256" key="8">
    <source>
        <dbReference type="ARBA" id="ARBA00051712"/>
    </source>
</evidence>
<feature type="binding site" evidence="9">
    <location>
        <position position="11"/>
    </location>
    <ligand>
        <name>substrate</name>
    </ligand>
</feature>
<feature type="binding site" evidence="9">
    <location>
        <position position="63"/>
    </location>
    <ligand>
        <name>substrate</name>
    </ligand>
</feature>
<protein>
    <recommendedName>
        <fullName evidence="3 9">Diaminopimelate epimerase</fullName>
        <shortName evidence="9">DAP epimerase</shortName>
        <ecNumber evidence="3 9">5.1.1.7</ecNumber>
    </recommendedName>
    <alternativeName>
        <fullName evidence="9">PLP-independent amino acid racemase</fullName>
    </alternativeName>
</protein>
<dbReference type="GO" id="GO:0009089">
    <property type="term" value="P:lysine biosynthetic process via diaminopimelate"/>
    <property type="evidence" value="ECO:0007669"/>
    <property type="project" value="UniProtKB-UniRule"/>
</dbReference>
<dbReference type="PATRIC" id="fig|1262449.3.peg.1712"/>
<reference evidence="11 14" key="1">
    <citation type="journal article" date="2015" name="Genome Announc.">
        <title>Complete Genome Sequence of the Nitrogen-Fixing and Solvent-Producing Clostridium pasteurianum DSM 525.</title>
        <authorList>
            <person name="Poehlein A."/>
            <person name="Grosse-Honebrink A."/>
            <person name="Zhang Y."/>
            <person name="Minton N.P."/>
            <person name="Daniel R."/>
        </authorList>
    </citation>
    <scope>NUCLEOTIDE SEQUENCE [LARGE SCALE GENOMIC DNA]</scope>
    <source>
        <strain evidence="11">DSM 525</strain>
        <strain evidence="14">DSM 525 / ATCC 6013</strain>
    </source>
</reference>
<reference evidence="12" key="2">
    <citation type="submission" date="2015-10" db="EMBL/GenBank/DDBJ databases">
        <title>Improved Draft Genome Sequence of Clostridium pasteurianum Strain ATCC 6013 (DSM 525) Using a Hybrid Next-Generation Sequencing Approach.</title>
        <authorList>
            <person name="Pyne M.E."/>
            <person name="Utturkar S.M."/>
            <person name="Brown S.D."/>
            <person name="Moo-Young M."/>
            <person name="Chung D.A."/>
            <person name="Chou P.C."/>
        </authorList>
    </citation>
    <scope>NUCLEOTIDE SEQUENCE</scope>
    <source>
        <strain evidence="12">ATCC 6013</strain>
    </source>
</reference>
<keyword evidence="7 9" id="KW-0413">Isomerase</keyword>
<dbReference type="FunFam" id="3.10.310.10:FF:000001">
    <property type="entry name" value="Diaminopimelate epimerase"/>
    <property type="match status" value="1"/>
</dbReference>
<dbReference type="HAMAP" id="MF_00197">
    <property type="entry name" value="DAP_epimerase"/>
    <property type="match status" value="1"/>
</dbReference>
<keyword evidence="14" id="KW-1185">Reference proteome</keyword>
<dbReference type="AlphaFoldDB" id="A0A0H3J7Q2"/>
<evidence type="ECO:0000256" key="7">
    <source>
        <dbReference type="ARBA" id="ARBA00023235"/>
    </source>
</evidence>
<name>A0A0H3J7Q2_CLOPA</name>
<evidence type="ECO:0000313" key="14">
    <source>
        <dbReference type="Proteomes" id="UP000030905"/>
    </source>
</evidence>
<feature type="site" description="Could be important to modulate the pK values of the two catalytic cysteine residues" evidence="9">
    <location>
        <position position="162"/>
    </location>
</feature>
<dbReference type="Gene3D" id="3.10.310.10">
    <property type="entry name" value="Diaminopimelate Epimerase, Chain A, domain 1"/>
    <property type="match status" value="2"/>
</dbReference>
<feature type="binding site" evidence="9">
    <location>
        <position position="192"/>
    </location>
    <ligand>
        <name>substrate</name>
    </ligand>
</feature>
<feature type="active site" evidence="10">
    <location>
        <position position="72"/>
    </location>
</feature>
<comment type="catalytic activity">
    <reaction evidence="8 9">
        <text>(2S,6S)-2,6-diaminopimelate = meso-2,6-diaminopimelate</text>
        <dbReference type="Rhea" id="RHEA:15393"/>
        <dbReference type="ChEBI" id="CHEBI:57609"/>
        <dbReference type="ChEBI" id="CHEBI:57791"/>
        <dbReference type="EC" id="5.1.1.7"/>
    </reaction>
</comment>
<organism evidence="11 14">
    <name type="scientific">Clostridium pasteurianum DSM 525 = ATCC 6013</name>
    <dbReference type="NCBI Taxonomy" id="1262449"/>
    <lineage>
        <taxon>Bacteria</taxon>
        <taxon>Bacillati</taxon>
        <taxon>Bacillota</taxon>
        <taxon>Clostridia</taxon>
        <taxon>Eubacteriales</taxon>
        <taxon>Clostridiaceae</taxon>
        <taxon>Clostridium</taxon>
    </lineage>
</organism>
<dbReference type="GO" id="GO:0008837">
    <property type="term" value="F:diaminopimelate epimerase activity"/>
    <property type="evidence" value="ECO:0007669"/>
    <property type="project" value="UniProtKB-UniRule"/>
</dbReference>
<dbReference type="EC" id="5.1.1.7" evidence="3 9"/>
<feature type="binding site" evidence="9">
    <location>
        <begin position="73"/>
        <end position="74"/>
    </location>
    <ligand>
        <name>substrate</name>
    </ligand>
</feature>
<dbReference type="EMBL" id="JPGY02000001">
    <property type="protein sequence ID" value="KRU12060.1"/>
    <property type="molecule type" value="Genomic_DNA"/>
</dbReference>
<dbReference type="RefSeq" id="WP_003444105.1">
    <property type="nucleotide sequence ID" value="NZ_ANZB01000004.1"/>
</dbReference>
<evidence type="ECO:0000256" key="9">
    <source>
        <dbReference type="HAMAP-Rule" id="MF_00197"/>
    </source>
</evidence>
<dbReference type="GeneID" id="93074031"/>
<dbReference type="PANTHER" id="PTHR31689">
    <property type="entry name" value="DIAMINOPIMELATE EPIMERASE, CHLOROPLASTIC"/>
    <property type="match status" value="1"/>
</dbReference>
<dbReference type="UniPathway" id="UPA00034">
    <property type="reaction ID" value="UER00025"/>
</dbReference>
<evidence type="ECO:0000256" key="4">
    <source>
        <dbReference type="ARBA" id="ARBA00022490"/>
    </source>
</evidence>
<evidence type="ECO:0000256" key="1">
    <source>
        <dbReference type="ARBA" id="ARBA00005196"/>
    </source>
</evidence>
<evidence type="ECO:0000313" key="12">
    <source>
        <dbReference type="EMBL" id="KRU12060.1"/>
    </source>
</evidence>
<comment type="similarity">
    <text evidence="2 9">Belongs to the diaminopimelate epimerase family.</text>
</comment>
<feature type="active site" description="Proton acceptor" evidence="9">
    <location>
        <position position="219"/>
    </location>
</feature>
<dbReference type="InterPro" id="IPR018510">
    <property type="entry name" value="DAP_epimerase_AS"/>
</dbReference>
<dbReference type="Proteomes" id="UP000030905">
    <property type="component" value="Chromosome"/>
</dbReference>
<comment type="subunit">
    <text evidence="9">Homodimer.</text>
</comment>
<proteinExistence type="inferred from homology"/>
<keyword evidence="4 9" id="KW-0963">Cytoplasm</keyword>
<dbReference type="KEGG" id="cpat:CLPA_c18730"/>
<reference evidence="12 13" key="3">
    <citation type="journal article" name="Genome Announc.">
        <title>Improved Draft Genome Sequence of Clostridium pasteurianum Strain ATCC 6013 (DSM 525) Using a Hybrid Next-Generation Sequencing Approach.</title>
        <authorList>
            <person name="Pyne M.E."/>
            <person name="Utturkar S."/>
            <person name="Brown S.D."/>
            <person name="Moo-Young M."/>
            <person name="Chung D.A."/>
            <person name="Chou C.P."/>
        </authorList>
    </citation>
    <scope>NUCLEOTIDE SEQUENCE [LARGE SCALE GENOMIC DNA]</scope>
    <source>
        <strain evidence="12 13">ATCC 6013</strain>
    </source>
</reference>
<comment type="function">
    <text evidence="9">Catalyzes the stereoinversion of LL-2,6-diaminopimelate (L,L-DAP) to meso-diaminopimelate (meso-DAP), a precursor of L-lysine and an essential component of the bacterial peptidoglycan.</text>
</comment>
<dbReference type="eggNOG" id="COG0253">
    <property type="taxonomic scope" value="Bacteria"/>
</dbReference>
<keyword evidence="5 9" id="KW-0028">Amino-acid biosynthesis</keyword>
<feature type="binding site" evidence="9">
    <location>
        <begin position="220"/>
        <end position="221"/>
    </location>
    <ligand>
        <name>substrate</name>
    </ligand>
</feature>
<dbReference type="PROSITE" id="PS01326">
    <property type="entry name" value="DAP_EPIMERASE"/>
    <property type="match status" value="1"/>
</dbReference>
<dbReference type="InterPro" id="IPR001653">
    <property type="entry name" value="DAP_epimerase_DapF"/>
</dbReference>
<evidence type="ECO:0000256" key="3">
    <source>
        <dbReference type="ARBA" id="ARBA00013080"/>
    </source>
</evidence>
<comment type="caution">
    <text evidence="9">Lacks conserved residue(s) required for the propagation of feature annotation.</text>
</comment>
<dbReference type="PANTHER" id="PTHR31689:SF0">
    <property type="entry name" value="DIAMINOPIMELATE EPIMERASE"/>
    <property type="match status" value="1"/>
</dbReference>
<gene>
    <name evidence="9 11" type="primary">dapF</name>
    <name evidence="11" type="ORF">CLPA_c18730</name>
    <name evidence="12" type="ORF">CP6013_01307</name>
</gene>
<feature type="site" description="Could be important to modulate the pK values of the two catalytic cysteine residues" evidence="9">
    <location>
        <position position="210"/>
    </location>
</feature>
<evidence type="ECO:0000256" key="6">
    <source>
        <dbReference type="ARBA" id="ARBA00023154"/>
    </source>
</evidence>
<comment type="pathway">
    <text evidence="1 9">Amino-acid biosynthesis; L-lysine biosynthesis via DAP pathway; DL-2,6-diaminopimelate from LL-2,6-diaminopimelate: step 1/1.</text>
</comment>
<dbReference type="Pfam" id="PF01678">
    <property type="entry name" value="DAP_epimerase"/>
    <property type="match status" value="2"/>
</dbReference>
<dbReference type="Proteomes" id="UP000028042">
    <property type="component" value="Unassembled WGS sequence"/>
</dbReference>
<dbReference type="KEGG" id="cpae:CPAST_c18730"/>
<keyword evidence="6 9" id="KW-0457">Lysine biosynthesis</keyword>
<accession>A0A0H3J7Q2</accession>
<evidence type="ECO:0000256" key="2">
    <source>
        <dbReference type="ARBA" id="ARBA00010219"/>
    </source>
</evidence>
<dbReference type="NCBIfam" id="TIGR00652">
    <property type="entry name" value="DapF"/>
    <property type="match status" value="1"/>
</dbReference>